<comment type="caution">
    <text evidence="9">The sequence shown here is derived from an EMBL/GenBank/DDBJ whole genome shotgun (WGS) entry which is preliminary data.</text>
</comment>
<evidence type="ECO:0000256" key="5">
    <source>
        <dbReference type="ARBA" id="ARBA00022825"/>
    </source>
</evidence>
<evidence type="ECO:0000256" key="2">
    <source>
        <dbReference type="ARBA" id="ARBA00022645"/>
    </source>
</evidence>
<reference evidence="9" key="1">
    <citation type="submission" date="2020-08" db="EMBL/GenBank/DDBJ databases">
        <title>Genome public.</title>
        <authorList>
            <person name="Liu C."/>
            <person name="Sun Q."/>
        </authorList>
    </citation>
    <scope>NUCLEOTIDE SEQUENCE</scope>
    <source>
        <strain evidence="9">BX12</strain>
    </source>
</reference>
<dbReference type="InterPro" id="IPR029062">
    <property type="entry name" value="Class_I_gatase-like"/>
</dbReference>
<evidence type="ECO:0000259" key="8">
    <source>
        <dbReference type="Pfam" id="PF17676"/>
    </source>
</evidence>
<dbReference type="InterPro" id="IPR027478">
    <property type="entry name" value="LdcA_N"/>
</dbReference>
<dbReference type="Gene3D" id="3.50.30.60">
    <property type="entry name" value="LD-carboxypeptidase A C-terminal domain-like"/>
    <property type="match status" value="1"/>
</dbReference>
<dbReference type="EMBL" id="JACRYT010000001">
    <property type="protein sequence ID" value="MBC6678533.1"/>
    <property type="molecule type" value="Genomic_DNA"/>
</dbReference>
<organism evidence="9 10">
    <name type="scientific">Zhenpiania hominis</name>
    <dbReference type="NCBI Taxonomy" id="2763644"/>
    <lineage>
        <taxon>Bacteria</taxon>
        <taxon>Bacillati</taxon>
        <taxon>Bacillota</taxon>
        <taxon>Clostridia</taxon>
        <taxon>Peptostreptococcales</taxon>
        <taxon>Anaerovoracaceae</taxon>
        <taxon>Zhenpiania</taxon>
    </lineage>
</organism>
<evidence type="ECO:0000313" key="10">
    <source>
        <dbReference type="Proteomes" id="UP000602647"/>
    </source>
</evidence>
<keyword evidence="10" id="KW-1185">Reference proteome</keyword>
<evidence type="ECO:0000259" key="7">
    <source>
        <dbReference type="Pfam" id="PF02016"/>
    </source>
</evidence>
<evidence type="ECO:0000256" key="4">
    <source>
        <dbReference type="ARBA" id="ARBA00022801"/>
    </source>
</evidence>
<dbReference type="InterPro" id="IPR003507">
    <property type="entry name" value="S66_fam"/>
</dbReference>
<keyword evidence="2" id="KW-0121">Carboxypeptidase</keyword>
<comment type="similarity">
    <text evidence="1">Belongs to the peptidase S66 family.</text>
</comment>
<dbReference type="InterPro" id="IPR040921">
    <property type="entry name" value="Peptidase_S66C"/>
</dbReference>
<dbReference type="InterPro" id="IPR040449">
    <property type="entry name" value="Peptidase_S66_N"/>
</dbReference>
<dbReference type="PANTHER" id="PTHR30237:SF2">
    <property type="entry name" value="MUREIN TETRAPEPTIDE CARBOXYPEPTIDASE"/>
    <property type="match status" value="1"/>
</dbReference>
<keyword evidence="4" id="KW-0378">Hydrolase</keyword>
<dbReference type="PIRSF" id="PIRSF028757">
    <property type="entry name" value="LD-carboxypeptidase"/>
    <property type="match status" value="1"/>
</dbReference>
<evidence type="ECO:0000256" key="6">
    <source>
        <dbReference type="PIRSR" id="PIRSR028757-1"/>
    </source>
</evidence>
<name>A0A923NM13_9FIRM</name>
<feature type="active site" description="Charge relay system" evidence="6">
    <location>
        <position position="278"/>
    </location>
</feature>
<proteinExistence type="inferred from homology"/>
<feature type="active site" description="Charge relay system" evidence="6">
    <location>
        <position position="209"/>
    </location>
</feature>
<dbReference type="CDD" id="cd07025">
    <property type="entry name" value="Peptidase_S66"/>
    <property type="match status" value="1"/>
</dbReference>
<keyword evidence="5" id="KW-0720">Serine protease</keyword>
<dbReference type="Pfam" id="PF02016">
    <property type="entry name" value="Peptidase_S66"/>
    <property type="match status" value="1"/>
</dbReference>
<dbReference type="Proteomes" id="UP000602647">
    <property type="component" value="Unassembled WGS sequence"/>
</dbReference>
<dbReference type="Gene3D" id="3.40.50.10740">
    <property type="entry name" value="Class I glutamine amidotransferase-like"/>
    <property type="match status" value="1"/>
</dbReference>
<dbReference type="SUPFAM" id="SSF52317">
    <property type="entry name" value="Class I glutamine amidotransferase-like"/>
    <property type="match status" value="1"/>
</dbReference>
<dbReference type="Pfam" id="PF17676">
    <property type="entry name" value="Peptidase_S66C"/>
    <property type="match status" value="1"/>
</dbReference>
<feature type="active site" description="Nucleophile" evidence="6">
    <location>
        <position position="110"/>
    </location>
</feature>
<feature type="domain" description="LD-carboxypeptidase N-terminal" evidence="7">
    <location>
        <begin position="14"/>
        <end position="130"/>
    </location>
</feature>
<dbReference type="InterPro" id="IPR027461">
    <property type="entry name" value="Carboxypeptidase_A_C_sf"/>
</dbReference>
<dbReference type="RefSeq" id="WP_187301701.1">
    <property type="nucleotide sequence ID" value="NZ_JACRYT010000001.1"/>
</dbReference>
<sequence length="303" mass="32960">MLIRPAPLKKEDAVALVCPASPVSRESLHACMDSIRSLKLRPVLLPGCAQSRGYLAGSDAQRARDLNRAFASPEFKGVFCLRGGYGSPRILPLLDLETIRKNPKCFVGFSDITALHLAFNQLCGFQTFHGPMPSSDYKTLDSFSLTSLTQQLFTDASPGTLPHPPGHHPSVLIPGEARGVLTGGNLTLLVHTLGSPYEIDTRNKILFLEETGEPLYRIDRSLTALALAGKFRDCRGILLGTFTETDDADGETPLLAGLFYEILAPWKKPALFHIRAGHCMPSLTLLLGAEVYFDTESLAISVI</sequence>
<evidence type="ECO:0000313" key="9">
    <source>
        <dbReference type="EMBL" id="MBC6678533.1"/>
    </source>
</evidence>
<dbReference type="SUPFAM" id="SSF141986">
    <property type="entry name" value="LD-carboxypeptidase A C-terminal domain-like"/>
    <property type="match status" value="1"/>
</dbReference>
<evidence type="ECO:0000256" key="1">
    <source>
        <dbReference type="ARBA" id="ARBA00010233"/>
    </source>
</evidence>
<feature type="domain" description="LD-carboxypeptidase C-terminal" evidence="8">
    <location>
        <begin position="178"/>
        <end position="291"/>
    </location>
</feature>
<gene>
    <name evidence="9" type="ORF">H9L42_01660</name>
</gene>
<dbReference type="GO" id="GO:0008236">
    <property type="term" value="F:serine-type peptidase activity"/>
    <property type="evidence" value="ECO:0007669"/>
    <property type="project" value="UniProtKB-KW"/>
</dbReference>
<keyword evidence="3" id="KW-0645">Protease</keyword>
<dbReference type="GO" id="GO:0006508">
    <property type="term" value="P:proteolysis"/>
    <property type="evidence" value="ECO:0007669"/>
    <property type="project" value="UniProtKB-KW"/>
</dbReference>
<dbReference type="GO" id="GO:0004180">
    <property type="term" value="F:carboxypeptidase activity"/>
    <property type="evidence" value="ECO:0007669"/>
    <property type="project" value="UniProtKB-KW"/>
</dbReference>
<protein>
    <submittedName>
        <fullName evidence="9">LD-carboxypeptidase</fullName>
    </submittedName>
</protein>
<evidence type="ECO:0000256" key="3">
    <source>
        <dbReference type="ARBA" id="ARBA00022670"/>
    </source>
</evidence>
<dbReference type="PANTHER" id="PTHR30237">
    <property type="entry name" value="MURAMOYLTETRAPEPTIDE CARBOXYPEPTIDASE"/>
    <property type="match status" value="1"/>
</dbReference>
<accession>A0A923NM13</accession>
<dbReference type="AlphaFoldDB" id="A0A923NM13"/>